<evidence type="ECO:0000313" key="2">
    <source>
        <dbReference type="Proteomes" id="UP001207468"/>
    </source>
</evidence>
<dbReference type="Proteomes" id="UP001207468">
    <property type="component" value="Unassembled WGS sequence"/>
</dbReference>
<dbReference type="EMBL" id="JAGFNK010000090">
    <property type="protein sequence ID" value="KAI9508443.1"/>
    <property type="molecule type" value="Genomic_DNA"/>
</dbReference>
<reference evidence="1" key="1">
    <citation type="submission" date="2021-03" db="EMBL/GenBank/DDBJ databases">
        <title>Evolutionary priming and transition to the ectomycorrhizal habit in an iconic lineage of mushroom-forming fungi: is preadaptation a requirement?</title>
        <authorList>
            <consortium name="DOE Joint Genome Institute"/>
            <person name="Looney B.P."/>
            <person name="Miyauchi S."/>
            <person name="Morin E."/>
            <person name="Drula E."/>
            <person name="Courty P.E."/>
            <person name="Chicoki N."/>
            <person name="Fauchery L."/>
            <person name="Kohler A."/>
            <person name="Kuo A."/>
            <person name="LaButti K."/>
            <person name="Pangilinan J."/>
            <person name="Lipzen A."/>
            <person name="Riley R."/>
            <person name="Andreopoulos W."/>
            <person name="He G."/>
            <person name="Johnson J."/>
            <person name="Barry K.W."/>
            <person name="Grigoriev I.V."/>
            <person name="Nagy L."/>
            <person name="Hibbett D."/>
            <person name="Henrissat B."/>
            <person name="Matheny P.B."/>
            <person name="Labbe J."/>
            <person name="Martin A.F."/>
        </authorList>
    </citation>
    <scope>NUCLEOTIDE SEQUENCE</scope>
    <source>
        <strain evidence="1">BPL698</strain>
    </source>
</reference>
<protein>
    <submittedName>
        <fullName evidence="1">Uncharacterized protein</fullName>
    </submittedName>
</protein>
<organism evidence="1 2">
    <name type="scientific">Russula earlei</name>
    <dbReference type="NCBI Taxonomy" id="71964"/>
    <lineage>
        <taxon>Eukaryota</taxon>
        <taxon>Fungi</taxon>
        <taxon>Dikarya</taxon>
        <taxon>Basidiomycota</taxon>
        <taxon>Agaricomycotina</taxon>
        <taxon>Agaricomycetes</taxon>
        <taxon>Russulales</taxon>
        <taxon>Russulaceae</taxon>
        <taxon>Russula</taxon>
    </lineage>
</organism>
<keyword evidence="2" id="KW-1185">Reference proteome</keyword>
<gene>
    <name evidence="1" type="ORF">F5148DRAFT_905423</name>
</gene>
<proteinExistence type="predicted"/>
<comment type="caution">
    <text evidence="1">The sequence shown here is derived from an EMBL/GenBank/DDBJ whole genome shotgun (WGS) entry which is preliminary data.</text>
</comment>
<accession>A0ACC0U9Q4</accession>
<sequence length="352" mass="37180">MYATQARQSPLHACPSGEGVTKDTNSSSEILGEAQDAVSTTSPVESRFFPAPYPDIPVLHHPASYERPVDSQLSPDHIIYEGSPRNQEGDAPSAVEGIADASPFSDQLSLVESYYINDASPSVPSSKDSKITPPHATGTLQSPISFEPTAEVGEFDYEALYQSLVMSPEEAASKRMLWASRPSSSILPSRAGSAGSSSAACSSVLIDIPGSPHSAVSVPPWSHQRDMRTTPPPVSELTSRTSSPFLETPLSSGSSQADASAHASPVSLCASDAVAQSAPTSTPKYSRISAGTTSPHSEPVFAPSREVTSALNDRSKAEPARGKWNRVSTSRVVPFGFRHSLVIDGGHQHRSI</sequence>
<evidence type="ECO:0000313" key="1">
    <source>
        <dbReference type="EMBL" id="KAI9508443.1"/>
    </source>
</evidence>
<name>A0ACC0U9Q4_9AGAM</name>